<comment type="subcellular location">
    <subcellularLocation>
        <location evidence="1">Cytoplasm</location>
    </subcellularLocation>
</comment>
<dbReference type="SUPFAM" id="SSF47473">
    <property type="entry name" value="EF-hand"/>
    <property type="match status" value="1"/>
</dbReference>
<dbReference type="OrthoDB" id="186625at2759"/>
<evidence type="ECO:0000259" key="6">
    <source>
        <dbReference type="PROSITE" id="PS50222"/>
    </source>
</evidence>
<proteinExistence type="predicted"/>
<keyword evidence="8" id="KW-1185">Reference proteome</keyword>
<accession>A0A835TFD0</accession>
<sequence>MAGVDPYVARLWFESVDADHSGLLDAKELRQALDIGGLGYSLQQAHQFVRAFDSKGNHKLNVNEFVELHRFLSAVTDAFTAVAKGSKTITAADAPQALARLGYTLDPHALQAVLLRHDTDVTGTFAREDFLRVSLFLHTAKRGFAAFDAQRTGKIELSFNQMVYCASYLA</sequence>
<evidence type="ECO:0000256" key="1">
    <source>
        <dbReference type="ARBA" id="ARBA00004496"/>
    </source>
</evidence>
<dbReference type="InterPro" id="IPR011992">
    <property type="entry name" value="EF-hand-dom_pair"/>
</dbReference>
<dbReference type="PROSITE" id="PS00018">
    <property type="entry name" value="EF_HAND_1"/>
    <property type="match status" value="1"/>
</dbReference>
<comment type="caution">
    <text evidence="7">The sequence shown here is derived from an EMBL/GenBank/DDBJ whole genome shotgun (WGS) entry which is preliminary data.</text>
</comment>
<evidence type="ECO:0000256" key="2">
    <source>
        <dbReference type="ARBA" id="ARBA00022490"/>
    </source>
</evidence>
<keyword evidence="4" id="KW-0677">Repeat</keyword>
<feature type="domain" description="EF-hand" evidence="6">
    <location>
        <begin position="40"/>
        <end position="75"/>
    </location>
</feature>
<evidence type="ECO:0000256" key="5">
    <source>
        <dbReference type="ARBA" id="ARBA00022837"/>
    </source>
</evidence>
<reference evidence="7" key="1">
    <citation type="journal article" date="2020" name="bioRxiv">
        <title>Comparative genomics of Chlamydomonas.</title>
        <authorList>
            <person name="Craig R.J."/>
            <person name="Hasan A.R."/>
            <person name="Ness R.W."/>
            <person name="Keightley P.D."/>
        </authorList>
    </citation>
    <scope>NUCLEOTIDE SEQUENCE</scope>
    <source>
        <strain evidence="7">SAG 7.73</strain>
    </source>
</reference>
<dbReference type="InterPro" id="IPR018247">
    <property type="entry name" value="EF_Hand_1_Ca_BS"/>
</dbReference>
<dbReference type="InterPro" id="IPR051426">
    <property type="entry name" value="Peflin/Sorcin_CaBP"/>
</dbReference>
<evidence type="ECO:0000256" key="4">
    <source>
        <dbReference type="ARBA" id="ARBA00022737"/>
    </source>
</evidence>
<evidence type="ECO:0000313" key="8">
    <source>
        <dbReference type="Proteomes" id="UP000650467"/>
    </source>
</evidence>
<dbReference type="Pfam" id="PF13499">
    <property type="entry name" value="EF-hand_7"/>
    <property type="match status" value="1"/>
</dbReference>
<gene>
    <name evidence="7" type="ORF">HXX76_006314</name>
</gene>
<dbReference type="PANTHER" id="PTHR46212">
    <property type="entry name" value="PEFLIN"/>
    <property type="match status" value="1"/>
</dbReference>
<dbReference type="GO" id="GO:0005509">
    <property type="term" value="F:calcium ion binding"/>
    <property type="evidence" value="ECO:0007669"/>
    <property type="project" value="InterPro"/>
</dbReference>
<keyword evidence="3" id="KW-0479">Metal-binding</keyword>
<dbReference type="GO" id="GO:0048306">
    <property type="term" value="F:calcium-dependent protein binding"/>
    <property type="evidence" value="ECO:0007669"/>
    <property type="project" value="UniProtKB-ARBA"/>
</dbReference>
<dbReference type="GO" id="GO:0005737">
    <property type="term" value="C:cytoplasm"/>
    <property type="evidence" value="ECO:0007669"/>
    <property type="project" value="UniProtKB-SubCell"/>
</dbReference>
<evidence type="ECO:0000256" key="3">
    <source>
        <dbReference type="ARBA" id="ARBA00022723"/>
    </source>
</evidence>
<protein>
    <recommendedName>
        <fullName evidence="6">EF-hand domain-containing protein</fullName>
    </recommendedName>
</protein>
<feature type="domain" description="EF-hand" evidence="6">
    <location>
        <begin position="13"/>
        <end position="39"/>
    </location>
</feature>
<evidence type="ECO:0000313" key="7">
    <source>
        <dbReference type="EMBL" id="KAG2436790.1"/>
    </source>
</evidence>
<keyword evidence="5" id="KW-0106">Calcium</keyword>
<dbReference type="Proteomes" id="UP000650467">
    <property type="component" value="Unassembled WGS sequence"/>
</dbReference>
<organism evidence="7 8">
    <name type="scientific">Chlamydomonas incerta</name>
    <dbReference type="NCBI Taxonomy" id="51695"/>
    <lineage>
        <taxon>Eukaryota</taxon>
        <taxon>Viridiplantae</taxon>
        <taxon>Chlorophyta</taxon>
        <taxon>core chlorophytes</taxon>
        <taxon>Chlorophyceae</taxon>
        <taxon>CS clade</taxon>
        <taxon>Chlamydomonadales</taxon>
        <taxon>Chlamydomonadaceae</taxon>
        <taxon>Chlamydomonas</taxon>
    </lineage>
</organism>
<dbReference type="PANTHER" id="PTHR46212:SF3">
    <property type="entry name" value="GH27120P"/>
    <property type="match status" value="1"/>
</dbReference>
<keyword evidence="2" id="KW-0963">Cytoplasm</keyword>
<dbReference type="InterPro" id="IPR002048">
    <property type="entry name" value="EF_hand_dom"/>
</dbReference>
<dbReference type="EMBL" id="JAEHOC010000012">
    <property type="protein sequence ID" value="KAG2436790.1"/>
    <property type="molecule type" value="Genomic_DNA"/>
</dbReference>
<dbReference type="AlphaFoldDB" id="A0A835TFD0"/>
<dbReference type="Gene3D" id="1.10.238.10">
    <property type="entry name" value="EF-hand"/>
    <property type="match status" value="1"/>
</dbReference>
<dbReference type="PROSITE" id="PS50222">
    <property type="entry name" value="EF_HAND_2"/>
    <property type="match status" value="2"/>
</dbReference>
<name>A0A835TFD0_CHLIN</name>